<proteinExistence type="evidence at transcript level"/>
<organism evidence="2">
    <name type="scientific">Ganoderma lucidum</name>
    <name type="common">Ling zhi medicinal fungus</name>
    <name type="synonym">Bracket fungus</name>
    <dbReference type="NCBI Taxonomy" id="5315"/>
    <lineage>
        <taxon>Eukaryota</taxon>
        <taxon>Fungi</taxon>
        <taxon>Dikarya</taxon>
        <taxon>Basidiomycota</taxon>
        <taxon>Agaricomycotina</taxon>
        <taxon>Agaricomycetes</taxon>
        <taxon>Polyporales</taxon>
        <taxon>Polyporaceae</taxon>
        <taxon>Ganoderma</taxon>
    </lineage>
</organism>
<keyword evidence="1" id="KW-1133">Transmembrane helix</keyword>
<reference evidence="2" key="1">
    <citation type="submission" date="2008-10" db="EMBL/GenBank/DDBJ databases">
        <title>Characterization of differentially expressed genes related to laccase biosynthesis of Ganoderma lucidum TR6.</title>
        <authorList>
            <person name="Shui P.-R."/>
            <person name="Chen Q.-T."/>
            <person name="Guo L.-Q."/>
            <person name="Lin J.-F."/>
        </authorList>
    </citation>
    <scope>NUCLEOTIDE SEQUENCE</scope>
    <source>
        <strain evidence="2">TR6</strain>
    </source>
</reference>
<dbReference type="AlphaFoldDB" id="B9V278"/>
<keyword evidence="1" id="KW-0472">Membrane</keyword>
<feature type="non-terminal residue" evidence="2">
    <location>
        <position position="274"/>
    </location>
</feature>
<accession>B9V278</accession>
<feature type="non-terminal residue" evidence="2">
    <location>
        <position position="1"/>
    </location>
</feature>
<feature type="transmembrane region" description="Helical" evidence="1">
    <location>
        <begin position="78"/>
        <end position="97"/>
    </location>
</feature>
<evidence type="ECO:0000256" key="1">
    <source>
        <dbReference type="SAM" id="Phobius"/>
    </source>
</evidence>
<evidence type="ECO:0000313" key="2">
    <source>
        <dbReference type="EMBL" id="ACM47737.1"/>
    </source>
</evidence>
<keyword evidence="1" id="KW-0812">Transmembrane</keyword>
<name>B9V278_GANLU</name>
<dbReference type="EMBL" id="FJ381967">
    <property type="protein sequence ID" value="ACM47737.1"/>
    <property type="molecule type" value="mRNA"/>
</dbReference>
<sequence>VSSRIRRSSLQCRGQAYSAGPNLGIRANLSTYFKDWAWLSLWSGIQCHSYVPWLHLYAHFSRLATVSTMLRHSRRLTLVWPWVTGLMLLNWRLIWFWPIPTSRRFRKLSKKVDSSIITLSSSFDTSFLLILARSSAFSSPFSSECLRHLSPSDYYGSTWLRTVCQLLHSDSTQQTTPSCASHQGTVANPSSVNGRSSAISSLAPMLVVQLSLDMPGGSYITLADPQSRSTNSRTSINALHSSQKLDARCSQTSCPIARRRWICRFWSQWRCSTL</sequence>
<protein>
    <submittedName>
        <fullName evidence="2">Calcium-transporting ATPase</fullName>
    </submittedName>
</protein>